<keyword evidence="5 10" id="KW-0808">Transferase</keyword>
<evidence type="ECO:0000256" key="6">
    <source>
        <dbReference type="ARBA" id="ARBA00022741"/>
    </source>
</evidence>
<comment type="caution">
    <text evidence="10">Lacks conserved residue(s) required for the propagation of feature annotation.</text>
</comment>
<organism evidence="11 12">
    <name type="scientific">Capronia epimyces CBS 606.96</name>
    <dbReference type="NCBI Taxonomy" id="1182542"/>
    <lineage>
        <taxon>Eukaryota</taxon>
        <taxon>Fungi</taxon>
        <taxon>Dikarya</taxon>
        <taxon>Ascomycota</taxon>
        <taxon>Pezizomycotina</taxon>
        <taxon>Eurotiomycetes</taxon>
        <taxon>Chaetothyriomycetidae</taxon>
        <taxon>Chaetothyriales</taxon>
        <taxon>Herpotrichiellaceae</taxon>
        <taxon>Capronia</taxon>
    </lineage>
</organism>
<keyword evidence="6 10" id="KW-0547">Nucleotide-binding</keyword>
<evidence type="ECO:0000313" key="11">
    <source>
        <dbReference type="EMBL" id="EXJ86480.1"/>
    </source>
</evidence>
<gene>
    <name evidence="11" type="ORF">A1O3_03431</name>
</gene>
<keyword evidence="12" id="KW-1185">Reference proteome</keyword>
<dbReference type="GO" id="GO:0005737">
    <property type="term" value="C:cytoplasm"/>
    <property type="evidence" value="ECO:0007669"/>
    <property type="project" value="UniProtKB-SubCell"/>
</dbReference>
<feature type="binding site" evidence="10">
    <location>
        <position position="19"/>
    </location>
    <ligand>
        <name>ATP</name>
        <dbReference type="ChEBI" id="CHEBI:30616"/>
    </ligand>
</feature>
<dbReference type="GO" id="GO:0034599">
    <property type="term" value="P:cellular response to oxidative stress"/>
    <property type="evidence" value="ECO:0007669"/>
    <property type="project" value="EnsemblFungi"/>
</dbReference>
<evidence type="ECO:0000256" key="4">
    <source>
        <dbReference type="ARBA" id="ARBA00022552"/>
    </source>
</evidence>
<keyword evidence="4 10" id="KW-0698">rRNA processing</keyword>
<evidence type="ECO:0000256" key="9">
    <source>
        <dbReference type="ARBA" id="ARBA00023242"/>
    </source>
</evidence>
<keyword evidence="9 10" id="KW-0539">Nucleus</keyword>
<keyword evidence="2 10" id="KW-0963">Cytoplasm</keyword>
<evidence type="ECO:0000256" key="3">
    <source>
        <dbReference type="ARBA" id="ARBA00022517"/>
    </source>
</evidence>
<comment type="subunit">
    <text evidence="10">Interacts with small ribosomal subunit protein uS11. Not a structural component of 43S pre-ribosomes, but transiently interacts with them by binding to uS11.</text>
</comment>
<evidence type="ECO:0000256" key="7">
    <source>
        <dbReference type="ARBA" id="ARBA00022777"/>
    </source>
</evidence>
<evidence type="ECO:0000256" key="1">
    <source>
        <dbReference type="ARBA" id="ARBA00000582"/>
    </source>
</evidence>
<comment type="function">
    <text evidence="10">Broad-specificity nucleoside monophosphate (NMP) kinase that catalyzes the reversible transfer of the terminal phosphate group between nucleoside triphosphates and monophosphates. Has also ATPase activity. Involved in the late cytoplasmic maturation steps of the 40S ribosomal particles, specifically 18S rRNA maturation. While NMP activity is not required for ribosome maturation, ATPase activity is. Associates transiently with small ribosomal subunit protein uS11. ATP hydrolysis breaks the interaction with uS11. May temporarily remove uS11 from the ribosome to enable a conformational change of the ribosomal RNA that is needed for the final maturation step of the small ribosomal subunit. Its NMP activity may have a role in nuclear energy homeostasis.</text>
</comment>
<reference evidence="11 12" key="1">
    <citation type="submission" date="2013-03" db="EMBL/GenBank/DDBJ databases">
        <title>The Genome Sequence of Capronia epimyces CBS 606.96.</title>
        <authorList>
            <consortium name="The Broad Institute Genomics Platform"/>
            <person name="Cuomo C."/>
            <person name="de Hoog S."/>
            <person name="Gorbushina A."/>
            <person name="Walker B."/>
            <person name="Young S.K."/>
            <person name="Zeng Q."/>
            <person name="Gargeya S."/>
            <person name="Fitzgerald M."/>
            <person name="Haas B."/>
            <person name="Abouelleil A."/>
            <person name="Allen A.W."/>
            <person name="Alvarado L."/>
            <person name="Arachchi H.M."/>
            <person name="Berlin A.M."/>
            <person name="Chapman S.B."/>
            <person name="Gainer-Dewar J."/>
            <person name="Goldberg J."/>
            <person name="Griggs A."/>
            <person name="Gujja S."/>
            <person name="Hansen M."/>
            <person name="Howarth C."/>
            <person name="Imamovic A."/>
            <person name="Ireland A."/>
            <person name="Larimer J."/>
            <person name="McCowan C."/>
            <person name="Murphy C."/>
            <person name="Pearson M."/>
            <person name="Poon T.W."/>
            <person name="Priest M."/>
            <person name="Roberts A."/>
            <person name="Saif S."/>
            <person name="Shea T."/>
            <person name="Sisk P."/>
            <person name="Sykes S."/>
            <person name="Wortman J."/>
            <person name="Nusbaum C."/>
            <person name="Birren B."/>
        </authorList>
    </citation>
    <scope>NUCLEOTIDE SEQUENCE [LARGE SCALE GENOMIC DNA]</scope>
    <source>
        <strain evidence="11 12">CBS 606.96</strain>
    </source>
</reference>
<dbReference type="EMBL" id="AMGY01000003">
    <property type="protein sequence ID" value="EXJ86480.1"/>
    <property type="molecule type" value="Genomic_DNA"/>
</dbReference>
<feature type="binding site" evidence="10">
    <location>
        <position position="14"/>
    </location>
    <ligand>
        <name>ATP</name>
        <dbReference type="ChEBI" id="CHEBI:30616"/>
    </ligand>
</feature>
<sequence length="197" mass="21979">MRSLPNIIVAGTPGVGKTTTCAQLLSLAAQASPRVELRHLSINEIVKERECHSGYDEELQTLMVDDDKLMDEVEKEIADGDGAGGWIIDWHSTAGFAVRWVDLVVVLRCDETSVLYDRLSSRGYKDEKIQENMDAEIFGVVSEEARDGWGEPEDGRVVELKSVEPDDIEENAERILQWVRNWIQDHGPKTNGNGNGD</sequence>
<keyword evidence="7 10" id="KW-0418">Kinase</keyword>
<dbReference type="eggNOG" id="KOG3347">
    <property type="taxonomic scope" value="Eukaryota"/>
</dbReference>
<evidence type="ECO:0000256" key="8">
    <source>
        <dbReference type="ARBA" id="ARBA00022840"/>
    </source>
</evidence>
<dbReference type="HAMAP" id="MF_00039">
    <property type="entry name" value="Adenylate_kinase_AK6"/>
    <property type="match status" value="1"/>
</dbReference>
<dbReference type="GO" id="GO:0005524">
    <property type="term" value="F:ATP binding"/>
    <property type="evidence" value="ECO:0007669"/>
    <property type="project" value="UniProtKB-KW"/>
</dbReference>
<feature type="binding site" evidence="10">
    <location>
        <position position="122"/>
    </location>
    <ligand>
        <name>ATP</name>
        <dbReference type="ChEBI" id="CHEBI:30616"/>
    </ligand>
</feature>
<dbReference type="GO" id="GO:0000462">
    <property type="term" value="P:maturation of SSU-rRNA from tricistronic rRNA transcript (SSU-rRNA, 5.8S rRNA, LSU-rRNA)"/>
    <property type="evidence" value="ECO:0007669"/>
    <property type="project" value="EnsemblFungi"/>
</dbReference>
<dbReference type="PANTHER" id="PTHR12595:SF0">
    <property type="entry name" value="ADENYLATE KINASE ISOENZYME 6"/>
    <property type="match status" value="1"/>
</dbReference>
<protein>
    <recommendedName>
        <fullName evidence="10">Adenylate kinase isoenzyme 6 homolog</fullName>
        <shortName evidence="10">AK6</shortName>
        <ecNumber evidence="10">2.7.4.3</ecNumber>
    </recommendedName>
    <alternativeName>
        <fullName evidence="10">Dual activity adenylate kinase/ATPase</fullName>
        <shortName evidence="10">AK/ATPase</shortName>
    </alternativeName>
</protein>
<keyword evidence="8 10" id="KW-0067">ATP-binding</keyword>
<dbReference type="GeneID" id="19167559"/>
<name>W9YA14_9EURO</name>
<feature type="binding site" evidence="10">
    <location>
        <position position="17"/>
    </location>
    <ligand>
        <name>ATP</name>
        <dbReference type="ChEBI" id="CHEBI:30616"/>
    </ligand>
</feature>
<dbReference type="Gene3D" id="3.40.50.300">
    <property type="entry name" value="P-loop containing nucleotide triphosphate hydrolases"/>
    <property type="match status" value="1"/>
</dbReference>
<evidence type="ECO:0000256" key="10">
    <source>
        <dbReference type="HAMAP-Rule" id="MF_03173"/>
    </source>
</evidence>
<comment type="subcellular location">
    <subcellularLocation>
        <location evidence="10">Cytoplasm</location>
    </subcellularLocation>
    <subcellularLocation>
        <location evidence="10">Nucleus</location>
    </subcellularLocation>
</comment>
<feature type="binding site" evidence="10">
    <location>
        <position position="18"/>
    </location>
    <ligand>
        <name>ATP</name>
        <dbReference type="ChEBI" id="CHEBI:30616"/>
    </ligand>
</feature>
<dbReference type="InterPro" id="IPR020618">
    <property type="entry name" value="Adenyl_kinase_AK6"/>
</dbReference>
<comment type="caution">
    <text evidence="11">The sequence shown here is derived from an EMBL/GenBank/DDBJ whole genome shotgun (WGS) entry which is preliminary data.</text>
</comment>
<dbReference type="GO" id="GO:0005634">
    <property type="term" value="C:nucleus"/>
    <property type="evidence" value="ECO:0007669"/>
    <property type="project" value="UniProtKB-SubCell"/>
</dbReference>
<comment type="similarity">
    <text evidence="10">Belongs to the adenylate kinase family. AK6 subfamily.</text>
</comment>
<dbReference type="EC" id="2.7.4.3" evidence="10"/>
<dbReference type="GO" id="GO:0004017">
    <property type="term" value="F:AMP kinase activity"/>
    <property type="evidence" value="ECO:0007669"/>
    <property type="project" value="UniProtKB-UniRule"/>
</dbReference>
<dbReference type="STRING" id="1182542.W9YA14"/>
<evidence type="ECO:0000256" key="5">
    <source>
        <dbReference type="ARBA" id="ARBA00022679"/>
    </source>
</evidence>
<dbReference type="FunFam" id="3.40.50.300:FF:000372">
    <property type="entry name" value="Adenylate kinase isoenzyme 6 homolog"/>
    <property type="match status" value="1"/>
</dbReference>
<dbReference type="PANTHER" id="PTHR12595">
    <property type="entry name" value="POS9-ACTIVATING FACTOR FAP7-RELATED"/>
    <property type="match status" value="1"/>
</dbReference>
<comment type="catalytic activity">
    <reaction evidence="10">
        <text>ATP + H2O = ADP + phosphate + H(+)</text>
        <dbReference type="Rhea" id="RHEA:13065"/>
        <dbReference type="ChEBI" id="CHEBI:15377"/>
        <dbReference type="ChEBI" id="CHEBI:15378"/>
        <dbReference type="ChEBI" id="CHEBI:30616"/>
        <dbReference type="ChEBI" id="CHEBI:43474"/>
        <dbReference type="ChEBI" id="CHEBI:456216"/>
    </reaction>
</comment>
<dbReference type="SUPFAM" id="SSF52540">
    <property type="entry name" value="P-loop containing nucleoside triphosphate hydrolases"/>
    <property type="match status" value="1"/>
</dbReference>
<dbReference type="InterPro" id="IPR027417">
    <property type="entry name" value="P-loop_NTPase"/>
</dbReference>
<dbReference type="HOGENOM" id="CLU_079096_3_1_1"/>
<dbReference type="RefSeq" id="XP_007731759.1">
    <property type="nucleotide sequence ID" value="XM_007733569.1"/>
</dbReference>
<comment type="catalytic activity">
    <reaction evidence="1 10">
        <text>AMP + ATP = 2 ADP</text>
        <dbReference type="Rhea" id="RHEA:12973"/>
        <dbReference type="ChEBI" id="CHEBI:30616"/>
        <dbReference type="ChEBI" id="CHEBI:456215"/>
        <dbReference type="ChEBI" id="CHEBI:456216"/>
        <dbReference type="EC" id="2.7.4.3"/>
    </reaction>
</comment>
<feature type="binding site" evidence="10">
    <location>
        <position position="16"/>
    </location>
    <ligand>
        <name>ATP</name>
        <dbReference type="ChEBI" id="CHEBI:30616"/>
    </ligand>
</feature>
<keyword evidence="3 10" id="KW-0690">Ribosome biogenesis</keyword>
<evidence type="ECO:0000256" key="2">
    <source>
        <dbReference type="ARBA" id="ARBA00022490"/>
    </source>
</evidence>
<dbReference type="AlphaFoldDB" id="W9YA14"/>
<dbReference type="Proteomes" id="UP000019478">
    <property type="component" value="Unassembled WGS sequence"/>
</dbReference>
<evidence type="ECO:0000313" key="12">
    <source>
        <dbReference type="Proteomes" id="UP000019478"/>
    </source>
</evidence>
<dbReference type="Pfam" id="PF13238">
    <property type="entry name" value="AAA_18"/>
    <property type="match status" value="1"/>
</dbReference>
<proteinExistence type="inferred from homology"/>
<accession>W9YA14</accession>
<dbReference type="GO" id="GO:0016887">
    <property type="term" value="F:ATP hydrolysis activity"/>
    <property type="evidence" value="ECO:0007669"/>
    <property type="project" value="UniProtKB-UniRule"/>
</dbReference>
<feature type="region of interest" description="LID" evidence="10">
    <location>
        <begin position="121"/>
        <end position="131"/>
    </location>
</feature>
<feature type="region of interest" description="NMPbind" evidence="10">
    <location>
        <begin position="41"/>
        <end position="64"/>
    </location>
</feature>
<dbReference type="OrthoDB" id="10251185at2759"/>